<organism evidence="1 2">
    <name type="scientific">Riccia sorocarpa</name>
    <dbReference type="NCBI Taxonomy" id="122646"/>
    <lineage>
        <taxon>Eukaryota</taxon>
        <taxon>Viridiplantae</taxon>
        <taxon>Streptophyta</taxon>
        <taxon>Embryophyta</taxon>
        <taxon>Marchantiophyta</taxon>
        <taxon>Marchantiopsida</taxon>
        <taxon>Marchantiidae</taxon>
        <taxon>Marchantiales</taxon>
        <taxon>Ricciaceae</taxon>
        <taxon>Riccia</taxon>
    </lineage>
</organism>
<sequence>MMKTGRRARMGKAERGLDARGRMMAIGWWAMPSDSDEGIDWKRRLGGREYKGRFLPPKLRNALTSPNAYSSKVLRRKWTDSVLTGGLQATLNHYSYAGVVKKLPIKRVLMQAIDAVTAILASRGDSSKVTAKANDAKLQLAYNRAEACENPNARSSWAVLSELTRLSV</sequence>
<dbReference type="AlphaFoldDB" id="A0ABD3GCZ2"/>
<evidence type="ECO:0000313" key="2">
    <source>
        <dbReference type="Proteomes" id="UP001633002"/>
    </source>
</evidence>
<evidence type="ECO:0000313" key="1">
    <source>
        <dbReference type="EMBL" id="KAL3676319.1"/>
    </source>
</evidence>
<gene>
    <name evidence="1" type="ORF">R1sor_026267</name>
</gene>
<dbReference type="EMBL" id="JBJQOH010000008">
    <property type="protein sequence ID" value="KAL3676319.1"/>
    <property type="molecule type" value="Genomic_DNA"/>
</dbReference>
<accession>A0ABD3GCZ2</accession>
<dbReference type="Proteomes" id="UP001633002">
    <property type="component" value="Unassembled WGS sequence"/>
</dbReference>
<proteinExistence type="predicted"/>
<name>A0ABD3GCZ2_9MARC</name>
<keyword evidence="2" id="KW-1185">Reference proteome</keyword>
<protein>
    <submittedName>
        <fullName evidence="1">Uncharacterized protein</fullName>
    </submittedName>
</protein>
<comment type="caution">
    <text evidence="1">The sequence shown here is derived from an EMBL/GenBank/DDBJ whole genome shotgun (WGS) entry which is preliminary data.</text>
</comment>
<reference evidence="1 2" key="1">
    <citation type="submission" date="2024-09" db="EMBL/GenBank/DDBJ databases">
        <title>Chromosome-scale assembly of Riccia sorocarpa.</title>
        <authorList>
            <person name="Paukszto L."/>
        </authorList>
    </citation>
    <scope>NUCLEOTIDE SEQUENCE [LARGE SCALE GENOMIC DNA]</scope>
    <source>
        <strain evidence="1">LP-2024</strain>
        <tissue evidence="1">Aerial parts of the thallus</tissue>
    </source>
</reference>